<protein>
    <submittedName>
        <fullName evidence="1">Uncharacterized protein</fullName>
    </submittedName>
</protein>
<evidence type="ECO:0000313" key="1">
    <source>
        <dbReference type="EMBL" id="JAD75241.1"/>
    </source>
</evidence>
<name>A0A0A9J404_ARUDO</name>
<reference evidence="1" key="2">
    <citation type="journal article" date="2015" name="Data Brief">
        <title>Shoot transcriptome of the giant reed, Arundo donax.</title>
        <authorList>
            <person name="Barrero R.A."/>
            <person name="Guerrero F.D."/>
            <person name="Moolhuijzen P."/>
            <person name="Goolsby J.A."/>
            <person name="Tidwell J."/>
            <person name="Bellgard S.E."/>
            <person name="Bellgard M.I."/>
        </authorList>
    </citation>
    <scope>NUCLEOTIDE SEQUENCE</scope>
    <source>
        <tissue evidence="1">Shoot tissue taken approximately 20 cm above the soil surface</tissue>
    </source>
</reference>
<dbReference type="EMBL" id="GBRH01222654">
    <property type="protein sequence ID" value="JAD75241.1"/>
    <property type="molecule type" value="Transcribed_RNA"/>
</dbReference>
<proteinExistence type="predicted"/>
<reference evidence="1" key="1">
    <citation type="submission" date="2014-09" db="EMBL/GenBank/DDBJ databases">
        <authorList>
            <person name="Magalhaes I.L.F."/>
            <person name="Oliveira U."/>
            <person name="Santos F.R."/>
            <person name="Vidigal T.H.D.A."/>
            <person name="Brescovit A.D."/>
            <person name="Santos A.J."/>
        </authorList>
    </citation>
    <scope>NUCLEOTIDE SEQUENCE</scope>
    <source>
        <tissue evidence="1">Shoot tissue taken approximately 20 cm above the soil surface</tissue>
    </source>
</reference>
<dbReference type="AlphaFoldDB" id="A0A0A9J404"/>
<organism evidence="1">
    <name type="scientific">Arundo donax</name>
    <name type="common">Giant reed</name>
    <name type="synonym">Donax arundinaceus</name>
    <dbReference type="NCBI Taxonomy" id="35708"/>
    <lineage>
        <taxon>Eukaryota</taxon>
        <taxon>Viridiplantae</taxon>
        <taxon>Streptophyta</taxon>
        <taxon>Embryophyta</taxon>
        <taxon>Tracheophyta</taxon>
        <taxon>Spermatophyta</taxon>
        <taxon>Magnoliopsida</taxon>
        <taxon>Liliopsida</taxon>
        <taxon>Poales</taxon>
        <taxon>Poaceae</taxon>
        <taxon>PACMAD clade</taxon>
        <taxon>Arundinoideae</taxon>
        <taxon>Arundineae</taxon>
        <taxon>Arundo</taxon>
    </lineage>
</organism>
<accession>A0A0A9J404</accession>
<sequence>MTPLNLKMLGCYFLSDWQQLLQSIDHFFPCYGETGAFSSLFSFFQIQQLPE</sequence>